<evidence type="ECO:0000313" key="2">
    <source>
        <dbReference type="Proteomes" id="UP000516314"/>
    </source>
</evidence>
<evidence type="ECO:0000313" key="1">
    <source>
        <dbReference type="EMBL" id="CAD5322347.1"/>
    </source>
</evidence>
<reference evidence="1 2" key="1">
    <citation type="submission" date="2020-09" db="EMBL/GenBank/DDBJ databases">
        <authorList>
            <person name="Ashkenazy H."/>
        </authorList>
    </citation>
    <scope>NUCLEOTIDE SEQUENCE [LARGE SCALE GENOMIC DNA]</scope>
    <source>
        <strain evidence="2">cv. Cdm-0</strain>
    </source>
</reference>
<protein>
    <submittedName>
        <fullName evidence="1">(thale cress) hypothetical protein</fullName>
    </submittedName>
</protein>
<dbReference type="Proteomes" id="UP000516314">
    <property type="component" value="Chromosome 3"/>
</dbReference>
<dbReference type="PROSITE" id="PS51257">
    <property type="entry name" value="PROKAR_LIPOPROTEIN"/>
    <property type="match status" value="1"/>
</dbReference>
<dbReference type="EMBL" id="LR881468">
    <property type="protein sequence ID" value="CAD5322347.1"/>
    <property type="molecule type" value="Genomic_DNA"/>
</dbReference>
<organism evidence="1 2">
    <name type="scientific">Arabidopsis thaliana</name>
    <name type="common">Mouse-ear cress</name>
    <dbReference type="NCBI Taxonomy" id="3702"/>
    <lineage>
        <taxon>Eukaryota</taxon>
        <taxon>Viridiplantae</taxon>
        <taxon>Streptophyta</taxon>
        <taxon>Embryophyta</taxon>
        <taxon>Tracheophyta</taxon>
        <taxon>Spermatophyta</taxon>
        <taxon>Magnoliopsida</taxon>
        <taxon>eudicotyledons</taxon>
        <taxon>Gunneridae</taxon>
        <taxon>Pentapetalae</taxon>
        <taxon>rosids</taxon>
        <taxon>malvids</taxon>
        <taxon>Brassicales</taxon>
        <taxon>Brassicaceae</taxon>
        <taxon>Camelineae</taxon>
        <taxon>Arabidopsis</taxon>
    </lineage>
</organism>
<name>A0A7G2EM43_ARATH</name>
<dbReference type="AlphaFoldDB" id="A0A7G2EM43"/>
<gene>
    <name evidence="1" type="ORF">AT9943_LOCUS10363</name>
</gene>
<accession>A0A7G2EM43</accession>
<sequence>MAARSVSLKDNEACGQDFEPAGSCLCLLVCSLAGCNYGS</sequence>
<proteinExistence type="predicted"/>